<dbReference type="AlphaFoldDB" id="A0A1D3D5B1"/>
<comment type="caution">
    <text evidence="3">The sequence shown here is derived from an EMBL/GenBank/DDBJ whole genome shotgun (WGS) entry which is preliminary data.</text>
</comment>
<evidence type="ECO:0000313" key="4">
    <source>
        <dbReference type="Proteomes" id="UP000095192"/>
    </source>
</evidence>
<sequence>MDAKEAKEEEGESAGVGSKPQVQLRLDLQRARGQCESPRSSISDGNSISSRELQPEHSISAVTELQLGVVVGGNSHEENVFGLTAAPNLENAQSIPRFLADYSADLPGAILSSGQASVDPCEGAYQEHSSQGEPEKAGTIEAIKRSLIFNLDWSQAYSVAAQADEETSAEHDANRVVRELLLREQRDLMQMESVLQREDLRRELAVLNQVLRGWDKVEALDKQLEAAERRLEEVEAAVLAVRTQLRDSCTEGSRDESESQIDTTTTIPAPLPPYGASDRSVSPDLSSPYVDSGLETRVPRGGSPLQRLQPVRRLQRAAGTFRLSKAPRNLRRRLQQAATAASAASVGATQASDCCDQGHVVRERGTRLLRASVAGPVAPAAAVREGVPTSVVSTIRGQTASKTDAGTPASSQAATTPAEIGFWRVVTRRRKHRRDSGFKRYNCGRSALACNAPQPAYSSEGAITTAQEDTAALCSTTHAEDERVEAGPKQCYSNGCHSMEATAAPTLAGDPSTAFVWVEIP</sequence>
<feature type="compositionally biased region" description="Low complexity" evidence="2">
    <location>
        <begin position="37"/>
        <end position="51"/>
    </location>
</feature>
<feature type="coiled-coil region" evidence="1">
    <location>
        <begin position="217"/>
        <end position="244"/>
    </location>
</feature>
<dbReference type="VEuPathDB" id="ToxoDB:LOC34620740"/>
<protein>
    <submittedName>
        <fullName evidence="3">Uncharacterized protein</fullName>
    </submittedName>
</protein>
<keyword evidence="1" id="KW-0175">Coiled coil</keyword>
<dbReference type="Proteomes" id="UP000095192">
    <property type="component" value="Unassembled WGS sequence"/>
</dbReference>
<feature type="compositionally biased region" description="Basic and acidic residues" evidence="2">
    <location>
        <begin position="247"/>
        <end position="257"/>
    </location>
</feature>
<evidence type="ECO:0000256" key="2">
    <source>
        <dbReference type="SAM" id="MobiDB-lite"/>
    </source>
</evidence>
<accession>A0A1D3D5B1</accession>
<gene>
    <name evidence="3" type="ORF">cyc_04173</name>
</gene>
<feature type="region of interest" description="Disordered" evidence="2">
    <location>
        <begin position="1"/>
        <end position="55"/>
    </location>
</feature>
<proteinExistence type="predicted"/>
<organism evidence="3 4">
    <name type="scientific">Cyclospora cayetanensis</name>
    <dbReference type="NCBI Taxonomy" id="88456"/>
    <lineage>
        <taxon>Eukaryota</taxon>
        <taxon>Sar</taxon>
        <taxon>Alveolata</taxon>
        <taxon>Apicomplexa</taxon>
        <taxon>Conoidasida</taxon>
        <taxon>Coccidia</taxon>
        <taxon>Eucoccidiorida</taxon>
        <taxon>Eimeriorina</taxon>
        <taxon>Eimeriidae</taxon>
        <taxon>Cyclospora</taxon>
    </lineage>
</organism>
<dbReference type="EMBL" id="JROU02000665">
    <property type="protein sequence ID" value="OEH78631.1"/>
    <property type="molecule type" value="Genomic_DNA"/>
</dbReference>
<dbReference type="InParanoid" id="A0A1D3D5B1"/>
<reference evidence="3 4" key="1">
    <citation type="journal article" date="2016" name="BMC Genomics">
        <title>Comparative genomics reveals Cyclospora cayetanensis possesses coccidia-like metabolism and invasion components but unique surface antigens.</title>
        <authorList>
            <person name="Liu S."/>
            <person name="Wang L."/>
            <person name="Zheng H."/>
            <person name="Xu Z."/>
            <person name="Roellig D.M."/>
            <person name="Li N."/>
            <person name="Frace M.A."/>
            <person name="Tang K."/>
            <person name="Arrowood M.J."/>
            <person name="Moss D.M."/>
            <person name="Zhang L."/>
            <person name="Feng Y."/>
            <person name="Xiao L."/>
        </authorList>
    </citation>
    <scope>NUCLEOTIDE SEQUENCE [LARGE SCALE GENOMIC DNA]</scope>
    <source>
        <strain evidence="3 4">CHN_HEN01</strain>
    </source>
</reference>
<keyword evidence="4" id="KW-1185">Reference proteome</keyword>
<evidence type="ECO:0000313" key="3">
    <source>
        <dbReference type="EMBL" id="OEH78631.1"/>
    </source>
</evidence>
<evidence type="ECO:0000256" key="1">
    <source>
        <dbReference type="SAM" id="Coils"/>
    </source>
</evidence>
<name>A0A1D3D5B1_9EIME</name>
<dbReference type="VEuPathDB" id="ToxoDB:cyc_04173"/>
<feature type="region of interest" description="Disordered" evidence="2">
    <location>
        <begin position="247"/>
        <end position="307"/>
    </location>
</feature>